<dbReference type="OrthoDB" id="5450856at2"/>
<organism evidence="5 8">
    <name type="scientific">Paraburkholderia rhynchosiae</name>
    <dbReference type="NCBI Taxonomy" id="487049"/>
    <lineage>
        <taxon>Bacteria</taxon>
        <taxon>Pseudomonadati</taxon>
        <taxon>Pseudomonadota</taxon>
        <taxon>Betaproteobacteria</taxon>
        <taxon>Burkholderiales</taxon>
        <taxon>Burkholderiaceae</taxon>
        <taxon>Paraburkholderia</taxon>
    </lineage>
</organism>
<evidence type="ECO:0000313" key="7">
    <source>
        <dbReference type="Proteomes" id="UP000235659"/>
    </source>
</evidence>
<dbReference type="SUPFAM" id="SSF46785">
    <property type="entry name" value="Winged helix' DNA-binding domain"/>
    <property type="match status" value="1"/>
</dbReference>
<dbReference type="Gene3D" id="1.20.120.530">
    <property type="entry name" value="GntR ligand-binding domain-like"/>
    <property type="match status" value="1"/>
</dbReference>
<protein>
    <submittedName>
        <fullName evidence="6">FadR family transcriptional regulator</fullName>
    </submittedName>
    <submittedName>
        <fullName evidence="5">L-lactate dehydrogenase operon regulatory protein</fullName>
    </submittedName>
</protein>
<dbReference type="PANTHER" id="PTHR43537">
    <property type="entry name" value="TRANSCRIPTIONAL REGULATOR, GNTR FAMILY"/>
    <property type="match status" value="1"/>
</dbReference>
<sequence>MNDQTQLGVIDVPKSCDMLAARLRNQILSGTYAAGQQLPAERELMEQTGVSRNSVREALRILETEGLITTRLGRYGGSFVCQPTDEMFSRYLTIFSRSHSIPLKSLVEARQALEPQVALLAALNRTEEDLVALAQGIRELEESQDSASFLDMNMRCHLLVATAGHNQLLQVFLTSLSSLIRDIAGEMEDIVVTSVKKDVVRFHHQLLDAIRKQDADAAVRRMTRHIKAYEERFASALSQ</sequence>
<gene>
    <name evidence="5" type="primary">lldR_7</name>
    <name evidence="6" type="ORF">C0Z16_33140</name>
    <name evidence="5" type="ORF">LMG27174_06482</name>
</gene>
<dbReference type="InterPro" id="IPR008920">
    <property type="entry name" value="TF_FadR/GntR_C"/>
</dbReference>
<dbReference type="Proteomes" id="UP000235659">
    <property type="component" value="Unassembled WGS sequence"/>
</dbReference>
<reference evidence="5 8" key="2">
    <citation type="submission" date="2020-04" db="EMBL/GenBank/DDBJ databases">
        <authorList>
            <person name="De Canck E."/>
        </authorList>
    </citation>
    <scope>NUCLEOTIDE SEQUENCE [LARGE SCALE GENOMIC DNA]</scope>
    <source>
        <strain evidence="5 8">LMG 27174</strain>
    </source>
</reference>
<dbReference type="PRINTS" id="PR00035">
    <property type="entry name" value="HTHGNTR"/>
</dbReference>
<dbReference type="RefSeq" id="WP_102636231.1">
    <property type="nucleotide sequence ID" value="NZ_CADIJZ010000038.1"/>
</dbReference>
<evidence type="ECO:0000313" key="5">
    <source>
        <dbReference type="EMBL" id="CAB3738615.1"/>
    </source>
</evidence>
<evidence type="ECO:0000256" key="2">
    <source>
        <dbReference type="ARBA" id="ARBA00023125"/>
    </source>
</evidence>
<dbReference type="Gene3D" id="1.10.10.10">
    <property type="entry name" value="Winged helix-like DNA-binding domain superfamily/Winged helix DNA-binding domain"/>
    <property type="match status" value="1"/>
</dbReference>
<name>A0A2N7VYH9_9BURK</name>
<dbReference type="InterPro" id="IPR036388">
    <property type="entry name" value="WH-like_DNA-bd_sf"/>
</dbReference>
<dbReference type="PROSITE" id="PS50949">
    <property type="entry name" value="HTH_GNTR"/>
    <property type="match status" value="1"/>
</dbReference>
<evidence type="ECO:0000313" key="6">
    <source>
        <dbReference type="EMBL" id="PMS22214.1"/>
    </source>
</evidence>
<keyword evidence="3" id="KW-0804">Transcription</keyword>
<dbReference type="SMART" id="SM00345">
    <property type="entry name" value="HTH_GNTR"/>
    <property type="match status" value="1"/>
</dbReference>
<feature type="domain" description="HTH gntR-type" evidence="4">
    <location>
        <begin position="13"/>
        <end position="83"/>
    </location>
</feature>
<accession>A0A2N7VYH9</accession>
<dbReference type="InterPro" id="IPR036390">
    <property type="entry name" value="WH_DNA-bd_sf"/>
</dbReference>
<dbReference type="InterPro" id="IPR011711">
    <property type="entry name" value="GntR_C"/>
</dbReference>
<dbReference type="EMBL" id="CADIJZ010000038">
    <property type="protein sequence ID" value="CAB3738615.1"/>
    <property type="molecule type" value="Genomic_DNA"/>
</dbReference>
<evidence type="ECO:0000256" key="1">
    <source>
        <dbReference type="ARBA" id="ARBA00023015"/>
    </source>
</evidence>
<dbReference type="EMBL" id="PNXY01000044">
    <property type="protein sequence ID" value="PMS22214.1"/>
    <property type="molecule type" value="Genomic_DNA"/>
</dbReference>
<keyword evidence="1" id="KW-0805">Transcription regulation</keyword>
<keyword evidence="2" id="KW-0238">DNA-binding</keyword>
<dbReference type="GO" id="GO:0003700">
    <property type="term" value="F:DNA-binding transcription factor activity"/>
    <property type="evidence" value="ECO:0007669"/>
    <property type="project" value="InterPro"/>
</dbReference>
<reference evidence="6 7" key="1">
    <citation type="submission" date="2018-01" db="EMBL/GenBank/DDBJ databases">
        <title>Whole genome analyses suggest that Burkholderia sensu lato contains two further novel genera in the rhizoxinica-symbiotica group Mycetohabitans gen. nov., and Trinickia gen. nov.: implications for the evolution of diazotrophy and nodulation in the Burkholderiaceae.</title>
        <authorList>
            <person name="Estrada-de los Santos P."/>
            <person name="Palmer M."/>
            <person name="Chavez-Ramirez B."/>
            <person name="Beukes C."/>
            <person name="Steenkamp E.T."/>
            <person name="Hirsch A.M."/>
            <person name="Manyaka P."/>
            <person name="Maluk M."/>
            <person name="Lafos M."/>
            <person name="Crook M."/>
            <person name="Gross E."/>
            <person name="Simon M.F."/>
            <person name="Bueno dos Reis Junior F."/>
            <person name="Poole P.S."/>
            <person name="Venter S.N."/>
            <person name="James E.K."/>
        </authorList>
    </citation>
    <scope>NUCLEOTIDE SEQUENCE [LARGE SCALE GENOMIC DNA]</scope>
    <source>
        <strain evidence="6 7">WSM 3937</strain>
    </source>
</reference>
<dbReference type="Pfam" id="PF00392">
    <property type="entry name" value="GntR"/>
    <property type="match status" value="1"/>
</dbReference>
<dbReference type="SMART" id="SM00895">
    <property type="entry name" value="FCD"/>
    <property type="match status" value="1"/>
</dbReference>
<evidence type="ECO:0000259" key="4">
    <source>
        <dbReference type="PROSITE" id="PS50949"/>
    </source>
</evidence>
<dbReference type="Proteomes" id="UP000494205">
    <property type="component" value="Unassembled WGS sequence"/>
</dbReference>
<dbReference type="Pfam" id="PF07729">
    <property type="entry name" value="FCD"/>
    <property type="match status" value="1"/>
</dbReference>
<evidence type="ECO:0000313" key="8">
    <source>
        <dbReference type="Proteomes" id="UP000494205"/>
    </source>
</evidence>
<keyword evidence="7" id="KW-1185">Reference proteome</keyword>
<dbReference type="SUPFAM" id="SSF48008">
    <property type="entry name" value="GntR ligand-binding domain-like"/>
    <property type="match status" value="1"/>
</dbReference>
<evidence type="ECO:0000256" key="3">
    <source>
        <dbReference type="ARBA" id="ARBA00023163"/>
    </source>
</evidence>
<dbReference type="AlphaFoldDB" id="A0A2N7VYH9"/>
<dbReference type="GO" id="GO:0003677">
    <property type="term" value="F:DNA binding"/>
    <property type="evidence" value="ECO:0007669"/>
    <property type="project" value="UniProtKB-KW"/>
</dbReference>
<dbReference type="InterPro" id="IPR000524">
    <property type="entry name" value="Tscrpt_reg_HTH_GntR"/>
</dbReference>
<dbReference type="PANTHER" id="PTHR43537:SF5">
    <property type="entry name" value="UXU OPERON TRANSCRIPTIONAL REGULATOR"/>
    <property type="match status" value="1"/>
</dbReference>
<proteinExistence type="predicted"/>
<dbReference type="CDD" id="cd07377">
    <property type="entry name" value="WHTH_GntR"/>
    <property type="match status" value="1"/>
</dbReference>